<proteinExistence type="predicted"/>
<dbReference type="InterPro" id="IPR019080">
    <property type="entry name" value="YqaJ_viral_recombinase"/>
</dbReference>
<feature type="region of interest" description="Disordered" evidence="1">
    <location>
        <begin position="1"/>
        <end position="26"/>
    </location>
</feature>
<feature type="compositionally biased region" description="Polar residues" evidence="1">
    <location>
        <begin position="1"/>
        <end position="14"/>
    </location>
</feature>
<evidence type="ECO:0000259" key="2">
    <source>
        <dbReference type="Pfam" id="PF09588"/>
    </source>
</evidence>
<gene>
    <name evidence="3" type="ORF">METZ01_LOCUS389065</name>
</gene>
<protein>
    <recommendedName>
        <fullName evidence="2">YqaJ viral recombinase domain-containing protein</fullName>
    </recommendedName>
</protein>
<dbReference type="AlphaFoldDB" id="A0A382URA1"/>
<sequence length="107" mass="12217">MTNAEIIQNDNGSTKTRKTPFVRPTGIGGTDANKLVHGEWLDLYDEKTGRAEPVNLDDVLPVQMGITTEQFNREWFTRQTGMVVDIHEKPIWYNDYIYGSLDGTVRK</sequence>
<reference evidence="3" key="1">
    <citation type="submission" date="2018-05" db="EMBL/GenBank/DDBJ databases">
        <authorList>
            <person name="Lanie J.A."/>
            <person name="Ng W.-L."/>
            <person name="Kazmierczak K.M."/>
            <person name="Andrzejewski T.M."/>
            <person name="Davidsen T.M."/>
            <person name="Wayne K.J."/>
            <person name="Tettelin H."/>
            <person name="Glass J.I."/>
            <person name="Rusch D."/>
            <person name="Podicherti R."/>
            <person name="Tsui H.-C.T."/>
            <person name="Winkler M.E."/>
        </authorList>
    </citation>
    <scope>NUCLEOTIDE SEQUENCE</scope>
</reference>
<accession>A0A382URA1</accession>
<feature type="domain" description="YqaJ viral recombinase" evidence="2">
    <location>
        <begin position="22"/>
        <end position="105"/>
    </location>
</feature>
<evidence type="ECO:0000313" key="3">
    <source>
        <dbReference type="EMBL" id="SVD36211.1"/>
    </source>
</evidence>
<dbReference type="EMBL" id="UINC01145840">
    <property type="protein sequence ID" value="SVD36211.1"/>
    <property type="molecule type" value="Genomic_DNA"/>
</dbReference>
<dbReference type="Pfam" id="PF09588">
    <property type="entry name" value="YqaJ"/>
    <property type="match status" value="1"/>
</dbReference>
<evidence type="ECO:0000256" key="1">
    <source>
        <dbReference type="SAM" id="MobiDB-lite"/>
    </source>
</evidence>
<feature type="non-terminal residue" evidence="3">
    <location>
        <position position="107"/>
    </location>
</feature>
<organism evidence="3">
    <name type="scientific">marine metagenome</name>
    <dbReference type="NCBI Taxonomy" id="408172"/>
    <lineage>
        <taxon>unclassified sequences</taxon>
        <taxon>metagenomes</taxon>
        <taxon>ecological metagenomes</taxon>
    </lineage>
</organism>
<name>A0A382URA1_9ZZZZ</name>